<name>L5LGE7_MYODS</name>
<evidence type="ECO:0000313" key="7">
    <source>
        <dbReference type="Proteomes" id="UP000010556"/>
    </source>
</evidence>
<protein>
    <submittedName>
        <fullName evidence="6">Asialoglycoprotein receptor 2</fullName>
    </submittedName>
</protein>
<keyword evidence="4" id="KW-1133">Transmembrane helix</keyword>
<feature type="domain" description="C-type lectin" evidence="5">
    <location>
        <begin position="128"/>
        <end position="202"/>
    </location>
</feature>
<dbReference type="InterPro" id="IPR018378">
    <property type="entry name" value="C-type_lectin_CS"/>
</dbReference>
<dbReference type="PANTHER" id="PTHR22803">
    <property type="entry name" value="MANNOSE, PHOSPHOLIPASE, LECTIN RECEPTOR RELATED"/>
    <property type="match status" value="1"/>
</dbReference>
<sequence>MSMKYEDLQSLESEKKSQGSRNGLPPPPAFLQHVCSGPWPLLLSLGLILLLMIGICVIGSKTRSLNDKVFSLESKLEKEQQELKAGYSDMLKEVQQLVKGLNSLNCQMAALKSNDSQNTCCPINWLKHEGSCYWFSGTGKPWPEAERYCQLQNAHLVVINSREEQIFVQKHIGSSYTWMGLSDPEGAWKWVDGTNYETNFNSDSLRVGPRMSMKYEDLQSLESEKKSQGSRKGLPPPPAFLQHLCSGPWPLLLSLGLILLLMIGICVIGSKTRSLNDTVFSLESKLEREQQELKADYSEVFQGVQQLVKGLNTLHCQLVALKSNDSQNTCCPIGWLEYEGSCYWFSRSGLTWPQAEKYCQLQNAHLVVINSREEQRFIAQHSSSFYTWIGLTESDGSWKWVDGTDYGNSYKNWAIGEPNNWQGHGEGRNEDCAEVVPGGRWNDDFCLNMQRWACEMTRNITG</sequence>
<dbReference type="SMART" id="SM00034">
    <property type="entry name" value="CLECT"/>
    <property type="match status" value="2"/>
</dbReference>
<feature type="transmembrane region" description="Helical" evidence="4">
    <location>
        <begin position="39"/>
        <end position="58"/>
    </location>
</feature>
<proteinExistence type="predicted"/>
<dbReference type="InterPro" id="IPR033989">
    <property type="entry name" value="CD209-like_CTLD"/>
</dbReference>
<feature type="compositionally biased region" description="Basic and acidic residues" evidence="3">
    <location>
        <begin position="1"/>
        <end position="17"/>
    </location>
</feature>
<dbReference type="GO" id="GO:0030246">
    <property type="term" value="F:carbohydrate binding"/>
    <property type="evidence" value="ECO:0007669"/>
    <property type="project" value="UniProtKB-KW"/>
</dbReference>
<feature type="region of interest" description="Disordered" evidence="3">
    <location>
        <begin position="1"/>
        <end position="23"/>
    </location>
</feature>
<keyword evidence="2" id="KW-1015">Disulfide bond</keyword>
<dbReference type="Proteomes" id="UP000010556">
    <property type="component" value="Unassembled WGS sequence"/>
</dbReference>
<dbReference type="SUPFAM" id="SSF56436">
    <property type="entry name" value="C-type lectin-like"/>
    <property type="match status" value="2"/>
</dbReference>
<keyword evidence="4" id="KW-0812">Transmembrane</keyword>
<evidence type="ECO:0000256" key="3">
    <source>
        <dbReference type="SAM" id="MobiDB-lite"/>
    </source>
</evidence>
<evidence type="ECO:0000256" key="1">
    <source>
        <dbReference type="ARBA" id="ARBA00022734"/>
    </source>
</evidence>
<keyword evidence="4" id="KW-0472">Membrane</keyword>
<dbReference type="EMBL" id="KB112626">
    <property type="protein sequence ID" value="ELK24713.1"/>
    <property type="molecule type" value="Genomic_DNA"/>
</dbReference>
<dbReference type="InterPro" id="IPR016186">
    <property type="entry name" value="C-type_lectin-like/link_sf"/>
</dbReference>
<keyword evidence="6" id="KW-0675">Receptor</keyword>
<feature type="transmembrane region" description="Helical" evidence="4">
    <location>
        <begin position="251"/>
        <end position="270"/>
    </location>
</feature>
<dbReference type="CDD" id="cd03590">
    <property type="entry name" value="CLECT_DC-SIGN_like"/>
    <property type="match status" value="1"/>
</dbReference>
<dbReference type="AlphaFoldDB" id="L5LGE7"/>
<evidence type="ECO:0000256" key="4">
    <source>
        <dbReference type="SAM" id="Phobius"/>
    </source>
</evidence>
<feature type="domain" description="C-type lectin" evidence="5">
    <location>
        <begin position="338"/>
        <end position="455"/>
    </location>
</feature>
<dbReference type="InterPro" id="IPR050111">
    <property type="entry name" value="C-type_lectin/snaclec_domain"/>
</dbReference>
<evidence type="ECO:0000259" key="5">
    <source>
        <dbReference type="PROSITE" id="PS50041"/>
    </source>
</evidence>
<gene>
    <name evidence="6" type="ORF">MDA_GLEAN10001732</name>
</gene>
<dbReference type="InterPro" id="IPR001304">
    <property type="entry name" value="C-type_lectin-like"/>
</dbReference>
<keyword evidence="1" id="KW-0430">Lectin</keyword>
<dbReference type="Pfam" id="PF03954">
    <property type="entry name" value="Lectin_N"/>
    <property type="match status" value="2"/>
</dbReference>
<keyword evidence="7" id="KW-1185">Reference proteome</keyword>
<dbReference type="InterPro" id="IPR016187">
    <property type="entry name" value="CTDL_fold"/>
</dbReference>
<reference evidence="7" key="1">
    <citation type="journal article" date="2013" name="Science">
        <title>Comparative analysis of bat genomes provides insight into the evolution of flight and immunity.</title>
        <authorList>
            <person name="Zhang G."/>
            <person name="Cowled C."/>
            <person name="Shi Z."/>
            <person name="Huang Z."/>
            <person name="Bishop-Lilly K.A."/>
            <person name="Fang X."/>
            <person name="Wynne J.W."/>
            <person name="Xiong Z."/>
            <person name="Baker M.L."/>
            <person name="Zhao W."/>
            <person name="Tachedjian M."/>
            <person name="Zhu Y."/>
            <person name="Zhou P."/>
            <person name="Jiang X."/>
            <person name="Ng J."/>
            <person name="Yang L."/>
            <person name="Wu L."/>
            <person name="Xiao J."/>
            <person name="Feng Y."/>
            <person name="Chen Y."/>
            <person name="Sun X."/>
            <person name="Zhang Y."/>
            <person name="Marsh G.A."/>
            <person name="Crameri G."/>
            <person name="Broder C.C."/>
            <person name="Frey K.G."/>
            <person name="Wang L.F."/>
            <person name="Wang J."/>
        </authorList>
    </citation>
    <scope>NUCLEOTIDE SEQUENCE [LARGE SCALE GENOMIC DNA]</scope>
</reference>
<dbReference type="eggNOG" id="KOG4297">
    <property type="taxonomic scope" value="Eukaryota"/>
</dbReference>
<dbReference type="PROSITE" id="PS00615">
    <property type="entry name" value="C_TYPE_LECTIN_1"/>
    <property type="match status" value="1"/>
</dbReference>
<dbReference type="Pfam" id="PF00059">
    <property type="entry name" value="Lectin_C"/>
    <property type="match status" value="2"/>
</dbReference>
<dbReference type="Gene3D" id="3.10.100.10">
    <property type="entry name" value="Mannose-Binding Protein A, subunit A"/>
    <property type="match status" value="2"/>
</dbReference>
<organism evidence="6 7">
    <name type="scientific">Myotis davidii</name>
    <name type="common">David's myotis</name>
    <dbReference type="NCBI Taxonomy" id="225400"/>
    <lineage>
        <taxon>Eukaryota</taxon>
        <taxon>Metazoa</taxon>
        <taxon>Chordata</taxon>
        <taxon>Craniata</taxon>
        <taxon>Vertebrata</taxon>
        <taxon>Euteleostomi</taxon>
        <taxon>Mammalia</taxon>
        <taxon>Eutheria</taxon>
        <taxon>Laurasiatheria</taxon>
        <taxon>Chiroptera</taxon>
        <taxon>Yangochiroptera</taxon>
        <taxon>Vespertilionidae</taxon>
        <taxon>Myotis</taxon>
    </lineage>
</organism>
<evidence type="ECO:0000256" key="2">
    <source>
        <dbReference type="ARBA" id="ARBA00023157"/>
    </source>
</evidence>
<evidence type="ECO:0000313" key="6">
    <source>
        <dbReference type="EMBL" id="ELK24713.1"/>
    </source>
</evidence>
<dbReference type="PROSITE" id="PS50041">
    <property type="entry name" value="C_TYPE_LECTIN_2"/>
    <property type="match status" value="2"/>
</dbReference>
<accession>L5LGE7</accession>